<protein>
    <submittedName>
        <fullName evidence="2">ParA family protein</fullName>
    </submittedName>
</protein>
<evidence type="ECO:0000259" key="1">
    <source>
        <dbReference type="Pfam" id="PF13614"/>
    </source>
</evidence>
<keyword evidence="3" id="KW-1185">Reference proteome</keyword>
<dbReference type="SUPFAM" id="SSF52540">
    <property type="entry name" value="P-loop containing nucleoside triphosphate hydrolases"/>
    <property type="match status" value="1"/>
</dbReference>
<dbReference type="Proteomes" id="UP001165986">
    <property type="component" value="Unassembled WGS sequence"/>
</dbReference>
<dbReference type="EMBL" id="VJXY01000062">
    <property type="protein sequence ID" value="MBD6620327.1"/>
    <property type="molecule type" value="Genomic_DNA"/>
</dbReference>
<name>A0AA40VUQ6_9NOST</name>
<reference evidence="2" key="1">
    <citation type="submission" date="2019-07" db="EMBL/GenBank/DDBJ databases">
        <title>Toxilogical consequences of a new and cryptic species of cyanobacteria (Komarekiella delphini-convector) recovered from the epidermis of a bottlenose dolphin and 1500 ft. in the air.</title>
        <authorList>
            <person name="Brown A.O."/>
            <person name="Dvorak P."/>
            <person name="Villanueva C.D."/>
            <person name="Foss A.J."/>
            <person name="Garvey A.D."/>
            <person name="Gibson Q.A."/>
            <person name="Johansen J.R."/>
            <person name="Casamatta D.A."/>
        </authorList>
    </citation>
    <scope>NUCLEOTIDE SEQUENCE</scope>
    <source>
        <strain evidence="2">SJRDD-AB1</strain>
    </source>
</reference>
<sequence length="289" mass="32324">MPMKKKAARHQIRLIIASNAGGSGKTTMATHLAYAVGAKGYKVTLIELDQNGSLCIFARLTPASMEQSLAAVLKKTFKGDYPLVQLWSEHISTVTAIQGGKYLEDSIGEVYNYNRRHYTLKDRLEDFPLKSDLIIFDTPASLEPMGLMALAASTHVLVPIKPEYKDTGAFAGFLDWFYTKIDDLRLQPKPEILGFVPTRVDLYDVGAHRDILGLDKKGKPRTDIDTTKTLPFLIQNMGIQCFPCIRESNYYLKASGAGLPLHLYRPGYDASEDFTPIVNRLIKLMTEEF</sequence>
<dbReference type="PANTHER" id="PTHR13696:SF52">
    <property type="entry name" value="PARA FAMILY PROTEIN CT_582"/>
    <property type="match status" value="1"/>
</dbReference>
<dbReference type="InterPro" id="IPR027417">
    <property type="entry name" value="P-loop_NTPase"/>
</dbReference>
<comment type="caution">
    <text evidence="2">The sequence shown here is derived from an EMBL/GenBank/DDBJ whole genome shotgun (WGS) entry which is preliminary data.</text>
</comment>
<dbReference type="PANTHER" id="PTHR13696">
    <property type="entry name" value="P-LOOP CONTAINING NUCLEOSIDE TRIPHOSPHATE HYDROLASE"/>
    <property type="match status" value="1"/>
</dbReference>
<organism evidence="2 3">
    <name type="scientific">Komarekiella delphini-convector SJRDD-AB1</name>
    <dbReference type="NCBI Taxonomy" id="2593771"/>
    <lineage>
        <taxon>Bacteria</taxon>
        <taxon>Bacillati</taxon>
        <taxon>Cyanobacteriota</taxon>
        <taxon>Cyanophyceae</taxon>
        <taxon>Nostocales</taxon>
        <taxon>Nostocaceae</taxon>
        <taxon>Komarekiella</taxon>
        <taxon>Komarekiella delphini-convector</taxon>
    </lineage>
</organism>
<gene>
    <name evidence="2" type="ORF">FNW02_32235</name>
</gene>
<dbReference type="CDD" id="cd02042">
    <property type="entry name" value="ParAB_family"/>
    <property type="match status" value="1"/>
</dbReference>
<dbReference type="InterPro" id="IPR025669">
    <property type="entry name" value="AAA_dom"/>
</dbReference>
<feature type="domain" description="AAA" evidence="1">
    <location>
        <begin position="16"/>
        <end position="165"/>
    </location>
</feature>
<proteinExistence type="predicted"/>
<dbReference type="Gene3D" id="3.40.50.300">
    <property type="entry name" value="P-loop containing nucleotide triphosphate hydrolases"/>
    <property type="match status" value="1"/>
</dbReference>
<evidence type="ECO:0000313" key="3">
    <source>
        <dbReference type="Proteomes" id="UP001165986"/>
    </source>
</evidence>
<evidence type="ECO:0000313" key="2">
    <source>
        <dbReference type="EMBL" id="MBD6620327.1"/>
    </source>
</evidence>
<accession>A0AA40VUQ6</accession>
<dbReference type="AlphaFoldDB" id="A0AA40VUQ6"/>
<dbReference type="Pfam" id="PF13614">
    <property type="entry name" value="AAA_31"/>
    <property type="match status" value="1"/>
</dbReference>
<dbReference type="InterPro" id="IPR050678">
    <property type="entry name" value="DNA_Partitioning_ATPase"/>
</dbReference>